<sequence>MLKLKDWLHWVWPTLIPLSPTEQADEAEWRQGIVESVRDGDWSTDSDVVLDESRRIFDAEVDRRRGADAKAGIYLAAITALIPVLASLLPTLWSDKSNKWLGCIGLILFGLAVAFLLRAGAWAFRTLKVAGFAQLGPGELANTWKESSPKAGLAKQLARAVLHNYSLVNEKVTGIRMTHEYLLRAFLSFTILLVLQMMWPVGAWVIEESIKLLGSPAQSPLIMCYS</sequence>
<dbReference type="RefSeq" id="WP_284368771.1">
    <property type="nucleotide sequence ID" value="NZ_BSKJ01000004.1"/>
</dbReference>
<evidence type="ECO:0000313" key="2">
    <source>
        <dbReference type="EMBL" id="GLO35572.1"/>
    </source>
</evidence>
<keyword evidence="1" id="KW-0472">Membrane</keyword>
<keyword evidence="1" id="KW-1133">Transmembrane helix</keyword>
<dbReference type="AlphaFoldDB" id="A0AA37RBS7"/>
<dbReference type="Proteomes" id="UP001161257">
    <property type="component" value="Unassembled WGS sequence"/>
</dbReference>
<reference evidence="2" key="1">
    <citation type="submission" date="2023-01" db="EMBL/GenBank/DDBJ databases">
        <title>Whole-genome sequence of Pseudomonas putida NBRC 14671.</title>
        <authorList>
            <person name="Morohoshi T."/>
            <person name="Someya N."/>
        </authorList>
    </citation>
    <scope>NUCLEOTIDE SEQUENCE</scope>
    <source>
        <strain evidence="2">NBRC 14671</strain>
    </source>
</reference>
<evidence type="ECO:0000256" key="1">
    <source>
        <dbReference type="SAM" id="Phobius"/>
    </source>
</evidence>
<evidence type="ECO:0000313" key="3">
    <source>
        <dbReference type="Proteomes" id="UP001161257"/>
    </source>
</evidence>
<keyword evidence="1" id="KW-0812">Transmembrane</keyword>
<feature type="transmembrane region" description="Helical" evidence="1">
    <location>
        <begin position="99"/>
        <end position="117"/>
    </location>
</feature>
<dbReference type="EMBL" id="BSKJ01000004">
    <property type="protein sequence ID" value="GLO35572.1"/>
    <property type="molecule type" value="Genomic_DNA"/>
</dbReference>
<name>A0AA37RBS7_PSEPU</name>
<feature type="transmembrane region" description="Helical" evidence="1">
    <location>
        <begin position="73"/>
        <end position="93"/>
    </location>
</feature>
<gene>
    <name evidence="2" type="ORF">PPUN14671_24050</name>
</gene>
<protein>
    <submittedName>
        <fullName evidence="2">Uncharacterized protein</fullName>
    </submittedName>
</protein>
<comment type="caution">
    <text evidence="2">The sequence shown here is derived from an EMBL/GenBank/DDBJ whole genome shotgun (WGS) entry which is preliminary data.</text>
</comment>
<organism evidence="2 3">
    <name type="scientific">Pseudomonas putida</name>
    <name type="common">Arthrobacter siderocapsulatus</name>
    <dbReference type="NCBI Taxonomy" id="303"/>
    <lineage>
        <taxon>Bacteria</taxon>
        <taxon>Pseudomonadati</taxon>
        <taxon>Pseudomonadota</taxon>
        <taxon>Gammaproteobacteria</taxon>
        <taxon>Pseudomonadales</taxon>
        <taxon>Pseudomonadaceae</taxon>
        <taxon>Pseudomonas</taxon>
    </lineage>
</organism>
<proteinExistence type="predicted"/>
<accession>A0AA37RBS7</accession>
<feature type="transmembrane region" description="Helical" evidence="1">
    <location>
        <begin position="181"/>
        <end position="206"/>
    </location>
</feature>